<dbReference type="OrthoDB" id="9799199at2"/>
<evidence type="ECO:0000256" key="13">
    <source>
        <dbReference type="ARBA" id="ARBA00022989"/>
    </source>
</evidence>
<evidence type="ECO:0000256" key="3">
    <source>
        <dbReference type="ARBA" id="ARBA00005119"/>
    </source>
</evidence>
<keyword evidence="9" id="KW-0444">Lipid biosynthesis</keyword>
<name>A0A2S5RGG9_9MOLU</name>
<dbReference type="GO" id="GO:0016024">
    <property type="term" value="P:CDP-diacylglycerol biosynthetic process"/>
    <property type="evidence" value="ECO:0007669"/>
    <property type="project" value="UniProtKB-UniPathway"/>
</dbReference>
<keyword evidence="14" id="KW-0443">Lipid metabolism</keyword>
<dbReference type="PANTHER" id="PTHR46382">
    <property type="entry name" value="PHOSPHATIDATE CYTIDYLYLTRANSFERASE"/>
    <property type="match status" value="1"/>
</dbReference>
<comment type="catalytic activity">
    <reaction evidence="1 18">
        <text>a 1,2-diacyl-sn-glycero-3-phosphate + CTP + H(+) = a CDP-1,2-diacyl-sn-glycerol + diphosphate</text>
        <dbReference type="Rhea" id="RHEA:16229"/>
        <dbReference type="ChEBI" id="CHEBI:15378"/>
        <dbReference type="ChEBI" id="CHEBI:33019"/>
        <dbReference type="ChEBI" id="CHEBI:37563"/>
        <dbReference type="ChEBI" id="CHEBI:58332"/>
        <dbReference type="ChEBI" id="CHEBI:58608"/>
        <dbReference type="EC" id="2.7.7.41"/>
    </reaction>
</comment>
<evidence type="ECO:0000256" key="12">
    <source>
        <dbReference type="ARBA" id="ARBA00022695"/>
    </source>
</evidence>
<evidence type="ECO:0000256" key="1">
    <source>
        <dbReference type="ARBA" id="ARBA00001698"/>
    </source>
</evidence>
<feature type="transmembrane region" description="Helical" evidence="19">
    <location>
        <begin position="328"/>
        <end position="345"/>
    </location>
</feature>
<evidence type="ECO:0000256" key="9">
    <source>
        <dbReference type="ARBA" id="ARBA00022516"/>
    </source>
</evidence>
<keyword evidence="15 19" id="KW-0472">Membrane</keyword>
<comment type="similarity">
    <text evidence="5 18">Belongs to the CDS family.</text>
</comment>
<evidence type="ECO:0000256" key="11">
    <source>
        <dbReference type="ARBA" id="ARBA00022692"/>
    </source>
</evidence>
<comment type="caution">
    <text evidence="20">The sequence shown here is derived from an EMBL/GenBank/DDBJ whole genome shotgun (WGS) entry which is preliminary data.</text>
</comment>
<keyword evidence="16" id="KW-0594">Phospholipid biosynthesis</keyword>
<accession>A0A2S5RGG9</accession>
<dbReference type="PANTHER" id="PTHR46382:SF1">
    <property type="entry name" value="PHOSPHATIDATE CYTIDYLYLTRANSFERASE"/>
    <property type="match status" value="1"/>
</dbReference>
<dbReference type="GO" id="GO:0005886">
    <property type="term" value="C:plasma membrane"/>
    <property type="evidence" value="ECO:0007669"/>
    <property type="project" value="UniProtKB-SubCell"/>
</dbReference>
<sequence length="346" mass="39156">MHSIKDFKIKNNNLFLRVISGAALFWIFGLYVAFAVLNNELWVQQDSKILSYVFGWLFIIASIAILAATFVELFNTFKLKKVWAKIILIIFGALLYLMPLGDAAFLADGIFIYNFHKQAIIFFGNPFFQFAVFFTLIGAMFFVLKIINYKTLDALWIVFIGLVIVFGLKGFTTICLSVDYTDKNGYSAINMGYITGVWIWIGIILTDTFAYFFGGKFGKHKMAPKISPKKSWEGAIGGFLSSTIILISLSVMLLLIKSDYNVFNVFVFAEILSQSQIITLYVLFAVLISITCQFGDLFFSFIKRKMGIKDFSNIIPGHGGILDRLDSFMVVFSLMFFIILIDSFIG</sequence>
<dbReference type="Proteomes" id="UP000239785">
    <property type="component" value="Unassembled WGS sequence"/>
</dbReference>
<evidence type="ECO:0000256" key="10">
    <source>
        <dbReference type="ARBA" id="ARBA00022679"/>
    </source>
</evidence>
<feature type="transmembrane region" description="Helical" evidence="19">
    <location>
        <begin position="234"/>
        <end position="256"/>
    </location>
</feature>
<evidence type="ECO:0000256" key="18">
    <source>
        <dbReference type="RuleBase" id="RU003938"/>
    </source>
</evidence>
<comment type="subcellular location">
    <subcellularLocation>
        <location evidence="2">Cell membrane</location>
        <topology evidence="2">Multi-pass membrane protein</topology>
    </subcellularLocation>
</comment>
<evidence type="ECO:0000256" key="6">
    <source>
        <dbReference type="ARBA" id="ARBA00012487"/>
    </source>
</evidence>
<evidence type="ECO:0000256" key="4">
    <source>
        <dbReference type="ARBA" id="ARBA00005189"/>
    </source>
</evidence>
<evidence type="ECO:0000256" key="14">
    <source>
        <dbReference type="ARBA" id="ARBA00023098"/>
    </source>
</evidence>
<evidence type="ECO:0000256" key="8">
    <source>
        <dbReference type="ARBA" id="ARBA00022475"/>
    </source>
</evidence>
<keyword evidence="11 18" id="KW-0812">Transmembrane</keyword>
<evidence type="ECO:0000256" key="15">
    <source>
        <dbReference type="ARBA" id="ARBA00023136"/>
    </source>
</evidence>
<dbReference type="Pfam" id="PF01148">
    <property type="entry name" value="CTP_transf_1"/>
    <property type="match status" value="1"/>
</dbReference>
<dbReference type="UniPathway" id="UPA00557">
    <property type="reaction ID" value="UER00614"/>
</dbReference>
<dbReference type="PROSITE" id="PS01315">
    <property type="entry name" value="CDS"/>
    <property type="match status" value="1"/>
</dbReference>
<dbReference type="GO" id="GO:0004605">
    <property type="term" value="F:phosphatidate cytidylyltransferase activity"/>
    <property type="evidence" value="ECO:0007669"/>
    <property type="project" value="UniProtKB-EC"/>
</dbReference>
<evidence type="ECO:0000256" key="16">
    <source>
        <dbReference type="ARBA" id="ARBA00023209"/>
    </source>
</evidence>
<dbReference type="EC" id="2.7.7.41" evidence="6 18"/>
<comment type="pathway">
    <text evidence="3 18">Phospholipid metabolism; CDP-diacylglycerol biosynthesis; CDP-diacylglycerol from sn-glycerol 3-phosphate: step 3/3.</text>
</comment>
<keyword evidence="8" id="KW-1003">Cell membrane</keyword>
<keyword evidence="21" id="KW-1185">Reference proteome</keyword>
<dbReference type="InterPro" id="IPR000374">
    <property type="entry name" value="PC_trans"/>
</dbReference>
<feature type="transmembrane region" description="Helical" evidence="19">
    <location>
        <begin position="86"/>
        <end position="107"/>
    </location>
</feature>
<feature type="transmembrane region" description="Helical" evidence="19">
    <location>
        <begin position="14"/>
        <end position="37"/>
    </location>
</feature>
<evidence type="ECO:0000256" key="5">
    <source>
        <dbReference type="ARBA" id="ARBA00010185"/>
    </source>
</evidence>
<protein>
    <recommendedName>
        <fullName evidence="7 18">Phosphatidate cytidylyltransferase</fullName>
        <ecNumber evidence="6 18">2.7.7.41</ecNumber>
    </recommendedName>
</protein>
<proteinExistence type="inferred from homology"/>
<keyword evidence="10 18" id="KW-0808">Transferase</keyword>
<evidence type="ECO:0000256" key="17">
    <source>
        <dbReference type="ARBA" id="ARBA00023264"/>
    </source>
</evidence>
<evidence type="ECO:0000313" key="21">
    <source>
        <dbReference type="Proteomes" id="UP000239785"/>
    </source>
</evidence>
<dbReference type="EMBL" id="PHNF01000001">
    <property type="protein sequence ID" value="PPE06391.1"/>
    <property type="molecule type" value="Genomic_DNA"/>
</dbReference>
<keyword evidence="13 19" id="KW-1133">Transmembrane helix</keyword>
<evidence type="ECO:0000256" key="19">
    <source>
        <dbReference type="SAM" id="Phobius"/>
    </source>
</evidence>
<organism evidence="20 21">
    <name type="scientific">Mesoplasma corruscae</name>
    <dbReference type="NCBI Taxonomy" id="216874"/>
    <lineage>
        <taxon>Bacteria</taxon>
        <taxon>Bacillati</taxon>
        <taxon>Mycoplasmatota</taxon>
        <taxon>Mollicutes</taxon>
        <taxon>Entomoplasmatales</taxon>
        <taxon>Entomoplasmataceae</taxon>
        <taxon>Mesoplasma</taxon>
    </lineage>
</organism>
<evidence type="ECO:0000313" key="20">
    <source>
        <dbReference type="EMBL" id="PPE06391.1"/>
    </source>
</evidence>
<feature type="transmembrane region" description="Helical" evidence="19">
    <location>
        <begin position="49"/>
        <end position="74"/>
    </location>
</feature>
<keyword evidence="17" id="KW-1208">Phospholipid metabolism</keyword>
<feature type="transmembrane region" description="Helical" evidence="19">
    <location>
        <begin position="127"/>
        <end position="147"/>
    </location>
</feature>
<comment type="pathway">
    <text evidence="4">Lipid metabolism.</text>
</comment>
<feature type="transmembrane region" description="Helical" evidence="19">
    <location>
        <begin position="191"/>
        <end position="213"/>
    </location>
</feature>
<reference evidence="20 21" key="1">
    <citation type="submission" date="2017-11" db="EMBL/GenBank/DDBJ databases">
        <title>Genome sequence of Mesoplasma corruscae ELCA-2 (ATCC 49579).</title>
        <authorList>
            <person name="Lo W.-S."/>
            <person name="Kuo C.-H."/>
        </authorList>
    </citation>
    <scope>NUCLEOTIDE SEQUENCE [LARGE SCALE GENOMIC DNA]</scope>
    <source>
        <strain evidence="20 21">ELCA-2</strain>
    </source>
</reference>
<gene>
    <name evidence="20" type="primary">cdsA</name>
    <name evidence="20" type="ORF">MCORR_v1c00190</name>
</gene>
<evidence type="ECO:0000256" key="7">
    <source>
        <dbReference type="ARBA" id="ARBA00019373"/>
    </source>
</evidence>
<feature type="transmembrane region" description="Helical" evidence="19">
    <location>
        <begin position="276"/>
        <end position="299"/>
    </location>
</feature>
<evidence type="ECO:0000256" key="2">
    <source>
        <dbReference type="ARBA" id="ARBA00004651"/>
    </source>
</evidence>
<keyword evidence="12 18" id="KW-0548">Nucleotidyltransferase</keyword>
<dbReference type="RefSeq" id="WP_104207628.1">
    <property type="nucleotide sequence ID" value="NZ_PHNF01000001.1"/>
</dbReference>
<dbReference type="AlphaFoldDB" id="A0A2S5RGG9"/>
<feature type="transmembrane region" description="Helical" evidence="19">
    <location>
        <begin position="154"/>
        <end position="171"/>
    </location>
</feature>